<dbReference type="Pfam" id="PF07645">
    <property type="entry name" value="EGF_CA"/>
    <property type="match status" value="2"/>
</dbReference>
<dbReference type="InterPro" id="IPR049883">
    <property type="entry name" value="NOTCH1_EGF-like"/>
</dbReference>
<dbReference type="InterPro" id="IPR001881">
    <property type="entry name" value="EGF-like_Ca-bd_dom"/>
</dbReference>
<feature type="domain" description="EGF-like" evidence="7">
    <location>
        <begin position="446"/>
        <end position="482"/>
    </location>
</feature>
<keyword evidence="9" id="KW-1185">Reference proteome</keyword>
<dbReference type="PANTHER" id="PTHR24049">
    <property type="entry name" value="CRUMBS FAMILY MEMBER"/>
    <property type="match status" value="1"/>
</dbReference>
<dbReference type="PROSITE" id="PS50026">
    <property type="entry name" value="EGF_3"/>
    <property type="match status" value="4"/>
</dbReference>
<protein>
    <recommendedName>
        <fullName evidence="7">EGF-like domain-containing protein</fullName>
    </recommendedName>
</protein>
<feature type="disulfide bond" evidence="4">
    <location>
        <begin position="488"/>
        <end position="498"/>
    </location>
</feature>
<reference evidence="8 9" key="1">
    <citation type="submission" date="2024-11" db="EMBL/GenBank/DDBJ databases">
        <title>Chromosome-level genome assembly of the freshwater bivalve Anodonta woodiana.</title>
        <authorList>
            <person name="Chen X."/>
        </authorList>
    </citation>
    <scope>NUCLEOTIDE SEQUENCE [LARGE SCALE GENOMIC DNA]</scope>
    <source>
        <strain evidence="8">MN2024</strain>
        <tissue evidence="8">Gills</tissue>
    </source>
</reference>
<evidence type="ECO:0000256" key="6">
    <source>
        <dbReference type="SAM" id="SignalP"/>
    </source>
</evidence>
<dbReference type="Proteomes" id="UP001634394">
    <property type="component" value="Unassembled WGS sequence"/>
</dbReference>
<evidence type="ECO:0000256" key="5">
    <source>
        <dbReference type="SAM" id="Phobius"/>
    </source>
</evidence>
<dbReference type="PROSITE" id="PS01187">
    <property type="entry name" value="EGF_CA"/>
    <property type="match status" value="2"/>
</dbReference>
<sequence>MCIKYILILWANLTTCLGSHFRGAVFSWSPKDNLNEIEVTYRISWRRSGGHFCNESTISSGTVLNEGSLSCLKHCNGTIGDLNYFCTDFSKTEDWTTGRGSITYTFPSSDTYYEFGFTGGAWISLVTVGASSWELRVKANLAPRPDIGRVNTAPQVDISPIVRLIHGCHHTIWIPVSDPDGDEVRCRWANGALSECASICNALTGSVLNETTCTVTFDAIGSIGYYGVAIQVEDFTPGSTTPLSSVPIQFLVYVYNITSGCNSVPEFLPPTRPDRDTVIVNQNGTFTDVIVARSRIPNTDIKEITTLSPSGLSKSVLMPHPTLPGAWYIEVTWNPTQKFSNQTYVFCFSATDNLGLTSEQRCVTIVEKNDVNECDSIPCQNGGTCTNTLGSYSCKCLPGWTGKNCSDDINECDFHPCKYDGNCTNEYGTYLCNCTLGWTGKNCSDDINECDTSPCKNDGTCVNTDGSYFCKCSTGWDGKHCSDDIDECAHNPCDHGKCSNMAGSYSCDCQIGWRGKNCADVQLELILPLILLPLAIIALIMFALVKGIPMIRANKVSYSTTTLNSQTPSEFNVEGWNNGSLGVSHSAPRMTSLFFNKPLLSEYI</sequence>
<dbReference type="Gene3D" id="2.10.25.10">
    <property type="entry name" value="Laminin"/>
    <property type="match status" value="4"/>
</dbReference>
<evidence type="ECO:0000313" key="8">
    <source>
        <dbReference type="EMBL" id="KAL3881476.1"/>
    </source>
</evidence>
<feature type="transmembrane region" description="Helical" evidence="5">
    <location>
        <begin position="525"/>
        <end position="545"/>
    </location>
</feature>
<dbReference type="EMBL" id="JBJQND010000003">
    <property type="protein sequence ID" value="KAL3881476.1"/>
    <property type="molecule type" value="Genomic_DNA"/>
</dbReference>
<dbReference type="PROSITE" id="PS00022">
    <property type="entry name" value="EGF_1"/>
    <property type="match status" value="4"/>
</dbReference>
<feature type="disulfide bond" evidence="4">
    <location>
        <begin position="472"/>
        <end position="481"/>
    </location>
</feature>
<evidence type="ECO:0000259" key="7">
    <source>
        <dbReference type="PROSITE" id="PS50026"/>
    </source>
</evidence>
<dbReference type="Pfam" id="PF00008">
    <property type="entry name" value="EGF"/>
    <property type="match status" value="2"/>
</dbReference>
<evidence type="ECO:0000256" key="4">
    <source>
        <dbReference type="PROSITE-ProRule" id="PRU00076"/>
    </source>
</evidence>
<feature type="domain" description="EGF-like" evidence="7">
    <location>
        <begin position="484"/>
        <end position="519"/>
    </location>
</feature>
<keyword evidence="5" id="KW-0472">Membrane</keyword>
<evidence type="ECO:0000313" key="9">
    <source>
        <dbReference type="Proteomes" id="UP001634394"/>
    </source>
</evidence>
<dbReference type="SUPFAM" id="SSF57184">
    <property type="entry name" value="Growth factor receptor domain"/>
    <property type="match status" value="1"/>
</dbReference>
<name>A0ABD3X6Y9_SINWO</name>
<keyword evidence="5" id="KW-0812">Transmembrane</keyword>
<feature type="domain" description="EGF-like" evidence="7">
    <location>
        <begin position="408"/>
        <end position="444"/>
    </location>
</feature>
<keyword evidence="3 4" id="KW-1015">Disulfide bond</keyword>
<dbReference type="FunFam" id="2.10.25.10:FF:000125">
    <property type="entry name" value="Neurogenic locus notch protein-like"/>
    <property type="match status" value="1"/>
</dbReference>
<dbReference type="SMART" id="SM00179">
    <property type="entry name" value="EGF_CA"/>
    <property type="match status" value="4"/>
</dbReference>
<dbReference type="InterPro" id="IPR000152">
    <property type="entry name" value="EGF-type_Asp/Asn_hydroxyl_site"/>
</dbReference>
<feature type="signal peptide" evidence="6">
    <location>
        <begin position="1"/>
        <end position="18"/>
    </location>
</feature>
<proteinExistence type="predicted"/>
<dbReference type="PROSITE" id="PS01186">
    <property type="entry name" value="EGF_2"/>
    <property type="match status" value="4"/>
</dbReference>
<feature type="disulfide bond" evidence="4">
    <location>
        <begin position="434"/>
        <end position="443"/>
    </location>
</feature>
<evidence type="ECO:0000256" key="2">
    <source>
        <dbReference type="ARBA" id="ARBA00022737"/>
    </source>
</evidence>
<dbReference type="FunFam" id="2.10.25.10:FF:000031">
    <property type="entry name" value="neurogenic locus notch homolog protein 3"/>
    <property type="match status" value="2"/>
</dbReference>
<dbReference type="AlphaFoldDB" id="A0ABD3X6Y9"/>
<evidence type="ECO:0000256" key="3">
    <source>
        <dbReference type="ARBA" id="ARBA00023157"/>
    </source>
</evidence>
<dbReference type="InterPro" id="IPR009030">
    <property type="entry name" value="Growth_fac_rcpt_cys_sf"/>
</dbReference>
<feature type="disulfide bond" evidence="4">
    <location>
        <begin position="396"/>
        <end position="405"/>
    </location>
</feature>
<feature type="chain" id="PRO_5044890809" description="EGF-like domain-containing protein" evidence="6">
    <location>
        <begin position="19"/>
        <end position="604"/>
    </location>
</feature>
<evidence type="ECO:0000256" key="1">
    <source>
        <dbReference type="ARBA" id="ARBA00022536"/>
    </source>
</evidence>
<dbReference type="InterPro" id="IPR051022">
    <property type="entry name" value="Notch_Cell-Fate_Det"/>
</dbReference>
<feature type="domain" description="EGF-like" evidence="7">
    <location>
        <begin position="370"/>
        <end position="406"/>
    </location>
</feature>
<gene>
    <name evidence="8" type="ORF">ACJMK2_027915</name>
</gene>
<dbReference type="InterPro" id="IPR000742">
    <property type="entry name" value="EGF"/>
</dbReference>
<organism evidence="8 9">
    <name type="scientific">Sinanodonta woodiana</name>
    <name type="common">Chinese pond mussel</name>
    <name type="synonym">Anodonta woodiana</name>
    <dbReference type="NCBI Taxonomy" id="1069815"/>
    <lineage>
        <taxon>Eukaryota</taxon>
        <taxon>Metazoa</taxon>
        <taxon>Spiralia</taxon>
        <taxon>Lophotrochozoa</taxon>
        <taxon>Mollusca</taxon>
        <taxon>Bivalvia</taxon>
        <taxon>Autobranchia</taxon>
        <taxon>Heteroconchia</taxon>
        <taxon>Palaeoheterodonta</taxon>
        <taxon>Unionida</taxon>
        <taxon>Unionoidea</taxon>
        <taxon>Unionidae</taxon>
        <taxon>Unioninae</taxon>
        <taxon>Sinanodonta</taxon>
    </lineage>
</organism>
<keyword evidence="1 4" id="KW-0245">EGF-like domain</keyword>
<keyword evidence="6" id="KW-0732">Signal</keyword>
<dbReference type="InterPro" id="IPR018097">
    <property type="entry name" value="EGF_Ca-bd_CS"/>
</dbReference>
<accession>A0ABD3X6Y9</accession>
<dbReference type="SMART" id="SM00181">
    <property type="entry name" value="EGF"/>
    <property type="match status" value="4"/>
</dbReference>
<comment type="caution">
    <text evidence="4">Lacks conserved residue(s) required for the propagation of feature annotation.</text>
</comment>
<dbReference type="PROSITE" id="PS00010">
    <property type="entry name" value="ASX_HYDROXYL"/>
    <property type="match status" value="4"/>
</dbReference>
<dbReference type="PANTHER" id="PTHR24049:SF35">
    <property type="entry name" value="EGF-LIKE DOMAIN-CONTAINING PROTEIN"/>
    <property type="match status" value="1"/>
</dbReference>
<keyword evidence="5" id="KW-1133">Transmembrane helix</keyword>
<keyword evidence="2" id="KW-0677">Repeat</keyword>
<comment type="caution">
    <text evidence="8">The sequence shown here is derived from an EMBL/GenBank/DDBJ whole genome shotgun (WGS) entry which is preliminary data.</text>
</comment>
<dbReference type="CDD" id="cd00054">
    <property type="entry name" value="EGF_CA"/>
    <property type="match status" value="4"/>
</dbReference>
<feature type="disulfide bond" evidence="4">
    <location>
        <begin position="509"/>
        <end position="518"/>
    </location>
</feature>
<dbReference type="FunFam" id="2.10.25.10:FF:000279">
    <property type="entry name" value="Neurogenic locus notch 1"/>
    <property type="match status" value="1"/>
</dbReference>
<dbReference type="SUPFAM" id="SSF57196">
    <property type="entry name" value="EGF/Laminin"/>
    <property type="match status" value="1"/>
</dbReference>